<gene>
    <name evidence="2" type="ORF">SAMN04488090_0642</name>
</gene>
<proteinExistence type="predicted"/>
<evidence type="ECO:0000313" key="3">
    <source>
        <dbReference type="Proteomes" id="UP000198901"/>
    </source>
</evidence>
<dbReference type="AlphaFoldDB" id="A0A1G9IWD2"/>
<name>A0A1G9IWD2_9BACT</name>
<dbReference type="Gene3D" id="2.60.120.560">
    <property type="entry name" value="Exo-inulinase, domain 1"/>
    <property type="match status" value="1"/>
</dbReference>
<reference evidence="2 3" key="1">
    <citation type="submission" date="2016-10" db="EMBL/GenBank/DDBJ databases">
        <authorList>
            <person name="de Groot N.N."/>
        </authorList>
    </citation>
    <scope>NUCLEOTIDE SEQUENCE [LARGE SCALE GENOMIC DNA]</scope>
    <source>
        <strain evidence="2 3">DSM 21668</strain>
    </source>
</reference>
<evidence type="ECO:0008006" key="4">
    <source>
        <dbReference type="Google" id="ProtNLM"/>
    </source>
</evidence>
<organism evidence="2 3">
    <name type="scientific">Siphonobacter aquaeclarae</name>
    <dbReference type="NCBI Taxonomy" id="563176"/>
    <lineage>
        <taxon>Bacteria</taxon>
        <taxon>Pseudomonadati</taxon>
        <taxon>Bacteroidota</taxon>
        <taxon>Cytophagia</taxon>
        <taxon>Cytophagales</taxon>
        <taxon>Cytophagaceae</taxon>
        <taxon>Siphonobacter</taxon>
    </lineage>
</organism>
<feature type="signal peptide" evidence="1">
    <location>
        <begin position="1"/>
        <end position="16"/>
    </location>
</feature>
<dbReference type="RefSeq" id="WP_093197591.1">
    <property type="nucleotide sequence ID" value="NZ_FNGS01000001.1"/>
</dbReference>
<keyword evidence="3" id="KW-1185">Reference proteome</keyword>
<accession>A0A1G9IWD2</accession>
<keyword evidence="1" id="KW-0732">Signal</keyword>
<dbReference type="Proteomes" id="UP000198901">
    <property type="component" value="Unassembled WGS sequence"/>
</dbReference>
<feature type="chain" id="PRO_5011678604" description="3-keto-disaccharide hydrolase domain-containing protein" evidence="1">
    <location>
        <begin position="17"/>
        <end position="213"/>
    </location>
</feature>
<dbReference type="OrthoDB" id="118532at2"/>
<evidence type="ECO:0000256" key="1">
    <source>
        <dbReference type="SAM" id="SignalP"/>
    </source>
</evidence>
<dbReference type="EMBL" id="FNGS01000001">
    <property type="protein sequence ID" value="SDL29253.1"/>
    <property type="molecule type" value="Genomic_DNA"/>
</dbReference>
<sequence length="213" mass="23990">MRNLLFLLLFSTPVLAQQSYSLADLQRKGATQAYNRTAAVFTENDRTGLQLNEQPNAGAIWLSGETFGEGTIELDIQGNDRLQRSFVGVAFHVQDSTHYEAIYFRPFNFRATDPVRKIHAVQYIALPQYDWDVLRTNRPGEFEKAANPAPDPNAWFHARIEVGEKEVRVFVDRATSPSLTVPRLLHEKSGGIGLWVGNQSGGKFANLTIERKK</sequence>
<dbReference type="STRING" id="563176.SAMN04488090_0642"/>
<protein>
    <recommendedName>
        <fullName evidence="4">3-keto-disaccharide hydrolase domain-containing protein</fullName>
    </recommendedName>
</protein>
<evidence type="ECO:0000313" key="2">
    <source>
        <dbReference type="EMBL" id="SDL29253.1"/>
    </source>
</evidence>